<organism evidence="1 2">
    <name type="scientific">Bifidobacterium reuteri</name>
    <dbReference type="NCBI Taxonomy" id="983706"/>
    <lineage>
        <taxon>Bacteria</taxon>
        <taxon>Bacillati</taxon>
        <taxon>Actinomycetota</taxon>
        <taxon>Actinomycetes</taxon>
        <taxon>Bifidobacteriales</taxon>
        <taxon>Bifidobacteriaceae</taxon>
        <taxon>Bifidobacterium</taxon>
    </lineage>
</organism>
<accession>A0A5J5E7P6</accession>
<dbReference type="EMBL" id="RZUG01000012">
    <property type="protein sequence ID" value="KAA8825072.1"/>
    <property type="molecule type" value="Genomic_DNA"/>
</dbReference>
<evidence type="ECO:0000313" key="1">
    <source>
        <dbReference type="EMBL" id="KAA8825072.1"/>
    </source>
</evidence>
<name>A0A5J5E7P6_9BIFI</name>
<dbReference type="Gene3D" id="3.40.960.10">
    <property type="entry name" value="VSR Endonuclease"/>
    <property type="match status" value="1"/>
</dbReference>
<protein>
    <recommendedName>
        <fullName evidence="3">DUF559 domain-containing protein</fullName>
    </recommendedName>
</protein>
<evidence type="ECO:0000313" key="2">
    <source>
        <dbReference type="Proteomes" id="UP000326251"/>
    </source>
</evidence>
<reference evidence="1 2" key="1">
    <citation type="journal article" date="2019" name="Syst. Appl. Microbiol.">
        <title>Characterization of Bifidobacterium species in feaces of the Egyptian fruit bat: Description of B. vespertilionis sp. nov. and B. rousetti sp. nov.</title>
        <authorList>
            <person name="Modesto M."/>
            <person name="Satti M."/>
            <person name="Watanabe K."/>
            <person name="Puglisi E."/>
            <person name="Morelli L."/>
            <person name="Huang C.-H."/>
            <person name="Liou J.-S."/>
            <person name="Miyashita M."/>
            <person name="Tamura T."/>
            <person name="Saito S."/>
            <person name="Mori K."/>
            <person name="Huang L."/>
            <person name="Sciavilla P."/>
            <person name="Sandri C."/>
            <person name="Spiezio C."/>
            <person name="Vitali F."/>
            <person name="Cavalieri D."/>
            <person name="Perpetuini G."/>
            <person name="Tofalo R."/>
            <person name="Bonetti A."/>
            <person name="Arita M."/>
            <person name="Mattarelli P."/>
        </authorList>
    </citation>
    <scope>NUCLEOTIDE SEQUENCE [LARGE SCALE GENOMIC DNA]</scope>
    <source>
        <strain evidence="1 2">RST19</strain>
    </source>
</reference>
<gene>
    <name evidence="1" type="ORF">EMO92_07250</name>
</gene>
<dbReference type="Proteomes" id="UP000326251">
    <property type="component" value="Unassembled WGS sequence"/>
</dbReference>
<sequence>MSESLNQLKWTVAERCTDAAQRIGKPLLFGMTTSLMLQAVPLPASHDLEPDILHTVASSHRQRIRSTKVSTQAHVWRNLDANARVRINKHVYALDLMHTWAQLANHTSLESLVILGDAIITAISKQPSLRQGRSPDIIYQEMAELVTALPRFNAKPACMLALPLIRPYVDSPKESECRLTLARYGVPQPAIQHVVSDVTFRNGAAVTLDMAWPEFRVALEYDGDQHRTDKAQWRRDQEKRERLRHHNWAIIIATAANLADEPSRAELAYLVGRQLALRGAECAFRLTAAPIEQVARAEMKARQR</sequence>
<dbReference type="AlphaFoldDB" id="A0A5J5E7P6"/>
<evidence type="ECO:0008006" key="3">
    <source>
        <dbReference type="Google" id="ProtNLM"/>
    </source>
</evidence>
<comment type="caution">
    <text evidence="1">The sequence shown here is derived from an EMBL/GenBank/DDBJ whole genome shotgun (WGS) entry which is preliminary data.</text>
</comment>
<proteinExistence type="predicted"/>